<evidence type="ECO:0000313" key="3">
    <source>
        <dbReference type="Proteomes" id="UP001054252"/>
    </source>
</evidence>
<proteinExistence type="predicted"/>
<feature type="transmembrane region" description="Helical" evidence="1">
    <location>
        <begin position="6"/>
        <end position="25"/>
    </location>
</feature>
<accession>A0AAV5MK60</accession>
<keyword evidence="1" id="KW-0812">Transmembrane</keyword>
<sequence>MSSLYSPYFVYCHPFIDGVVLAVYLDRLIHKRQLRQKKDDNEQNNWSTGRHLVLLVK</sequence>
<name>A0AAV5MK60_9ROSI</name>
<dbReference type="AlphaFoldDB" id="A0AAV5MK60"/>
<evidence type="ECO:0000256" key="1">
    <source>
        <dbReference type="SAM" id="Phobius"/>
    </source>
</evidence>
<reference evidence="2 3" key="1">
    <citation type="journal article" date="2021" name="Commun. Biol.">
        <title>The genome of Shorea leprosula (Dipterocarpaceae) highlights the ecological relevance of drought in aseasonal tropical rainforests.</title>
        <authorList>
            <person name="Ng K.K.S."/>
            <person name="Kobayashi M.J."/>
            <person name="Fawcett J.A."/>
            <person name="Hatakeyama M."/>
            <person name="Paape T."/>
            <person name="Ng C.H."/>
            <person name="Ang C.C."/>
            <person name="Tnah L.H."/>
            <person name="Lee C.T."/>
            <person name="Nishiyama T."/>
            <person name="Sese J."/>
            <person name="O'Brien M.J."/>
            <person name="Copetti D."/>
            <person name="Mohd Noor M.I."/>
            <person name="Ong R.C."/>
            <person name="Putra M."/>
            <person name="Sireger I.Z."/>
            <person name="Indrioko S."/>
            <person name="Kosugi Y."/>
            <person name="Izuno A."/>
            <person name="Isagi Y."/>
            <person name="Lee S.L."/>
            <person name="Shimizu K.K."/>
        </authorList>
    </citation>
    <scope>NUCLEOTIDE SEQUENCE [LARGE SCALE GENOMIC DNA]</scope>
    <source>
        <strain evidence="2">214</strain>
    </source>
</reference>
<keyword evidence="1" id="KW-1133">Transmembrane helix</keyword>
<comment type="caution">
    <text evidence="2">The sequence shown here is derived from an EMBL/GenBank/DDBJ whole genome shotgun (WGS) entry which is preliminary data.</text>
</comment>
<dbReference type="EMBL" id="BPVZ01000290">
    <property type="protein sequence ID" value="GKV49218.1"/>
    <property type="molecule type" value="Genomic_DNA"/>
</dbReference>
<gene>
    <name evidence="2" type="ORF">SLEP1_g55980</name>
</gene>
<evidence type="ECO:0000313" key="2">
    <source>
        <dbReference type="EMBL" id="GKV49218.1"/>
    </source>
</evidence>
<keyword evidence="1" id="KW-0472">Membrane</keyword>
<keyword evidence="3" id="KW-1185">Reference proteome</keyword>
<organism evidence="2 3">
    <name type="scientific">Rubroshorea leprosula</name>
    <dbReference type="NCBI Taxonomy" id="152421"/>
    <lineage>
        <taxon>Eukaryota</taxon>
        <taxon>Viridiplantae</taxon>
        <taxon>Streptophyta</taxon>
        <taxon>Embryophyta</taxon>
        <taxon>Tracheophyta</taxon>
        <taxon>Spermatophyta</taxon>
        <taxon>Magnoliopsida</taxon>
        <taxon>eudicotyledons</taxon>
        <taxon>Gunneridae</taxon>
        <taxon>Pentapetalae</taxon>
        <taxon>rosids</taxon>
        <taxon>malvids</taxon>
        <taxon>Malvales</taxon>
        <taxon>Dipterocarpaceae</taxon>
        <taxon>Rubroshorea</taxon>
    </lineage>
</organism>
<protein>
    <submittedName>
        <fullName evidence="2">Uncharacterized protein</fullName>
    </submittedName>
</protein>
<dbReference type="Proteomes" id="UP001054252">
    <property type="component" value="Unassembled WGS sequence"/>
</dbReference>